<feature type="domain" description="NUP210 Ig-like" evidence="18">
    <location>
        <begin position="523"/>
        <end position="608"/>
    </location>
</feature>
<name>A0AAV2QR27_MEGNR</name>
<proteinExistence type="inferred from homology"/>
<keyword evidence="5 10" id="KW-1133">Transmembrane helix</keyword>
<feature type="chain" id="PRO_5043629265" description="Nuclear pore membrane glycoprotein 210" evidence="11">
    <location>
        <begin position="24"/>
        <end position="1895"/>
    </location>
</feature>
<dbReference type="InterPro" id="IPR056898">
    <property type="entry name" value="Ig_NUP210_6th"/>
</dbReference>
<dbReference type="Pfam" id="PF26184">
    <property type="entry name" value="Ig_NUP210_8th"/>
    <property type="match status" value="1"/>
</dbReference>
<keyword evidence="3 10" id="KW-0812">Transmembrane</keyword>
<gene>
    <name evidence="22" type="ORF">MNOR_LOCUS16089</name>
</gene>
<feature type="domain" description="NUP210 Ig-like" evidence="15">
    <location>
        <begin position="24"/>
        <end position="111"/>
    </location>
</feature>
<evidence type="ECO:0000259" key="14">
    <source>
        <dbReference type="Pfam" id="PF22963"/>
    </source>
</evidence>
<dbReference type="InterPro" id="IPR045197">
    <property type="entry name" value="NUP210-like"/>
</dbReference>
<evidence type="ECO:0000259" key="12">
    <source>
        <dbReference type="Pfam" id="PF22959"/>
    </source>
</evidence>
<feature type="domain" description="NUP210 Ig-like" evidence="20">
    <location>
        <begin position="1466"/>
        <end position="1518"/>
    </location>
</feature>
<evidence type="ECO:0000256" key="6">
    <source>
        <dbReference type="ARBA" id="ARBA00023136"/>
    </source>
</evidence>
<dbReference type="InterPro" id="IPR056899">
    <property type="entry name" value="Ig_NUP210_9th"/>
</dbReference>
<dbReference type="PANTHER" id="PTHR23019">
    <property type="entry name" value="NUCLEAR PORE MEMBRANE GLYCOPROTEIN GP210-RELATED"/>
    <property type="match status" value="1"/>
</dbReference>
<evidence type="ECO:0000256" key="10">
    <source>
        <dbReference type="SAM" id="Phobius"/>
    </source>
</evidence>
<dbReference type="InterPro" id="IPR055097">
    <property type="entry name" value="Ig_NUP210_2nd"/>
</dbReference>
<dbReference type="EMBL" id="CAXKWB010010403">
    <property type="protein sequence ID" value="CAL4097838.1"/>
    <property type="molecule type" value="Genomic_DNA"/>
</dbReference>
<feature type="signal peptide" evidence="11">
    <location>
        <begin position="1"/>
        <end position="23"/>
    </location>
</feature>
<dbReference type="InterPro" id="IPR058779">
    <property type="entry name" value="Ig_NUP210_13th"/>
</dbReference>
<dbReference type="InterPro" id="IPR055094">
    <property type="entry name" value="NUP210_Ig15"/>
</dbReference>
<dbReference type="Proteomes" id="UP001497623">
    <property type="component" value="Unassembled WGS sequence"/>
</dbReference>
<evidence type="ECO:0000259" key="13">
    <source>
        <dbReference type="Pfam" id="PF22962"/>
    </source>
</evidence>
<evidence type="ECO:0000256" key="3">
    <source>
        <dbReference type="ARBA" id="ARBA00022692"/>
    </source>
</evidence>
<dbReference type="Pfam" id="PF22959">
    <property type="entry name" value="Ig_NUP210_15th"/>
    <property type="match status" value="1"/>
</dbReference>
<feature type="domain" description="NUP210 Ig-like" evidence="12">
    <location>
        <begin position="1355"/>
        <end position="1453"/>
    </location>
</feature>
<protein>
    <recommendedName>
        <fullName evidence="24">Nuclear pore membrane glycoprotein 210</fullName>
    </recommendedName>
</protein>
<evidence type="ECO:0000256" key="5">
    <source>
        <dbReference type="ARBA" id="ARBA00022989"/>
    </source>
</evidence>
<keyword evidence="6 10" id="KW-0472">Membrane</keyword>
<dbReference type="InterPro" id="IPR057586">
    <property type="entry name" value="Ig_NUP210_16th"/>
</dbReference>
<dbReference type="InterPro" id="IPR055096">
    <property type="entry name" value="Ig_NUP210_1st"/>
</dbReference>
<evidence type="ECO:0000256" key="11">
    <source>
        <dbReference type="SAM" id="SignalP"/>
    </source>
</evidence>
<evidence type="ECO:0000259" key="18">
    <source>
        <dbReference type="Pfam" id="PF24935"/>
    </source>
</evidence>
<dbReference type="SUPFAM" id="SSF49373">
    <property type="entry name" value="Invasin/intimin cell-adhesion fragments"/>
    <property type="match status" value="1"/>
</dbReference>
<dbReference type="InterPro" id="IPR056897">
    <property type="entry name" value="Ig_NUP210_4th"/>
</dbReference>
<sequence length="1895" mass="202449">MDWTRDLSLALLLVLSCIVALQASKLNVPRVLLPYDHDGPANYTLKVLDGGCYRWTNSREDTVLLDEVEEDGCVSEVFVSAVSKSQSRRTAIILAQDVSSSSTLRCDVIVDAIHRLEIVTTTRELYVEEAPEEFEVRAYDDQGNEFTTMEGIEFEWDLHTITDRDSVVAAQTVLKFMSFHDSPYETPPAVSAIEEKGKQSYMVLIEGKQTGTARLSVRLAHPAYKDLPPTSVDLMVIANLLLDPAEVYVLAHTSLNYTVYQLKQGHLHTIDLGASQFYLEVQDPETAILNDDGISITALQLGNTQVILKDNNVKSSELVKNPTANVHVVEPSYLTISIAPHNNPVLITGRHYAILVHIYDKNNNKIFLADNIVVETTISTDYFTSEFVSENGTYVYGVPIKVGQTKVHATLSAIKVGVDILELSPPLRAVQDLDIYDPLQVLPPLTVLPWDPITTPTYLVNLTAIGGSGSVGWSSQNTNVAGVSQSGQCRTKTRGTVSISAAMTLNTNIKASGDIYILQALGLELLECVVEAEVDAVLPLPVVAFTNLENKPEVPFTLCHKLSFMVEPAETIFSALPIIKSPDVDGSCARVEVVGKTPGFSKVTVSYKTPQDLLTASTVVGAFRPLRVTQPASAETVLVVGTSRVVVFEGGPLPWISKPKSHFAQAIVDDPSKVHVELLTLATATKRKTADLHAVLVECKDLGEFKVTLTVGNKASTSLPHPKSVSSSVTVICGVPDSLSLNAVIHPPVGAPQACPTLAHNHMVVAHCYKPLKMEVIIRDSEGRKFDNVSSLALSWSVSNTALASIPAAENSVIPIEVAEYKGVQVPLMSYQYLEPVGEVGEIEVNVKVLGYITEVSEELGLALAALSGTLPLRLVKDASLNPLSAVLYRHQENSLDLTVSGGSGFFSLTKIESDIATLTYLPSDSTVRLQPLADGEVKVTLVDLCLDAVSPAMSVVRVASVVSLDMVMVERVELGGSLLAEVVAKDAAGLPLPAHALMNLAPHPQANIISAVYEDVNDAGNALYKVTGQHVGDTTLRVSAGDGESLVYSPSKPVQVFPPLTLQPKNITLLVGAVYQVETKGGPYPDAVVEYIMGNDTIAVSSHTGVVTARSLGVTKLSAQAVTVEKESGRTVVCSEDTVIIYVVPLETIRIHAPLTHLETGTSMPLYAIGTDEHQNPLSYATAYPPLIFEWSINDKQVASLGSVFGRNGLKETKENNGMVQLSASSAGRVTVSMKVKPSIPGSLTDMQILKNMHLTDILEIKVFESLRLKNPSDDGTQPLLLMSPKSEIQISSNRDEVGKVSFTLQDCSGSQVVSVSPSGVVRAGSNLGQATVIVSVQEDFGVVQSLSVLVEVKKIIYMQATVSEFMSVKQGETLSIVPLGAPIDLLLSYHDDRGRSFHATNTDPSFSPSRFDLLGVGQDNDTLHVGVRTEGHTILHLWDSKNTGIDHYVAIRSAAAVLPHKVSIPLGGHACFTSPVLGSEGSPGTWAVGDNNLAIDAESGAAVAQQIGRSTVIYDTTFSTIAEVAVTPIIQIKVSKPSGVMSNSAEGASLFAPVTLLGEGDSSSLCNPEAVPTSSSPFTCLLTFSPPQPTLELRDLLEVTPQYLGGKGYGCMISSKVGPTVSLATLQASLQLEAVVVSRGPQGEVRSGQLVVPFLPAPISEVTEILLTNEEPSALVTLQGIPAVLGNLKVTANPSSLLDVTIGAPDGDKVLITVWGRDVLWSPDLSNEEPITVVVDALEAAAAVTLTVNTVLVGDGTCAIPRQGLGFLSLVWTIVQHYQSFLFSALCLILTIICLLIGYRALFGPGYRQTSQSGVFNNSPAPRPPVSPAPVRSSSSPGDPVVTRLNYMSHASPVSTHAPTLWSVNTEPIYGAPAYPRAGAAYQGSPTYRTAHN</sequence>
<evidence type="ECO:0000259" key="17">
    <source>
        <dbReference type="Pfam" id="PF24902"/>
    </source>
</evidence>
<dbReference type="Pfam" id="PF25354">
    <property type="entry name" value="Ig_NUP210_16th"/>
    <property type="match status" value="1"/>
</dbReference>
<feature type="domain" description="NUP210 Ig-like" evidence="13">
    <location>
        <begin position="630"/>
        <end position="734"/>
    </location>
</feature>
<comment type="similarity">
    <text evidence="2">Belongs to the NUP210 family.</text>
</comment>
<feature type="region of interest" description="Disordered" evidence="9">
    <location>
        <begin position="1816"/>
        <end position="1840"/>
    </location>
</feature>
<feature type="transmembrane region" description="Helical" evidence="10">
    <location>
        <begin position="1783"/>
        <end position="1804"/>
    </location>
</feature>
<evidence type="ECO:0000256" key="7">
    <source>
        <dbReference type="ARBA" id="ARBA00023180"/>
    </source>
</evidence>
<feature type="domain" description="NUP210 Ig-like" evidence="21">
    <location>
        <begin position="1147"/>
        <end position="1264"/>
    </location>
</feature>
<comment type="subcellular location">
    <subcellularLocation>
        <location evidence="1">Nucleus membrane</location>
        <topology evidence="1">Single-pass membrane protein</topology>
    </subcellularLocation>
</comment>
<evidence type="ECO:0000256" key="9">
    <source>
        <dbReference type="SAM" id="MobiDB-lite"/>
    </source>
</evidence>
<evidence type="ECO:0000259" key="15">
    <source>
        <dbReference type="Pfam" id="PF22967"/>
    </source>
</evidence>
<dbReference type="Pfam" id="PF22967">
    <property type="entry name" value="Ig_NUP210_1st"/>
    <property type="match status" value="1"/>
</dbReference>
<dbReference type="Pfam" id="PF22962">
    <property type="entry name" value="Ig_NUP210_7th"/>
    <property type="match status" value="1"/>
</dbReference>
<evidence type="ECO:0000259" key="16">
    <source>
        <dbReference type="Pfam" id="PF22969"/>
    </source>
</evidence>
<dbReference type="InterPro" id="IPR055099">
    <property type="entry name" value="Ig_NUP210_7th"/>
</dbReference>
<keyword evidence="23" id="KW-1185">Reference proteome</keyword>
<keyword evidence="8" id="KW-0539">Nucleus</keyword>
<evidence type="ECO:0000256" key="2">
    <source>
        <dbReference type="ARBA" id="ARBA00007313"/>
    </source>
</evidence>
<keyword evidence="4 11" id="KW-0732">Signal</keyword>
<dbReference type="GO" id="GO:0031965">
    <property type="term" value="C:nuclear membrane"/>
    <property type="evidence" value="ECO:0007669"/>
    <property type="project" value="UniProtKB-SubCell"/>
</dbReference>
<dbReference type="Pfam" id="PF22963">
    <property type="entry name" value="Ig_NUP210_3rd"/>
    <property type="match status" value="1"/>
</dbReference>
<accession>A0AAV2QR27</accession>
<dbReference type="Pfam" id="PF24935">
    <property type="entry name" value="Ig_NUP210_6th"/>
    <property type="match status" value="1"/>
</dbReference>
<dbReference type="InterPro" id="IPR055098">
    <property type="entry name" value="Ig_NUP210_3rd"/>
</dbReference>
<dbReference type="Gene3D" id="2.60.40.1080">
    <property type="match status" value="1"/>
</dbReference>
<evidence type="ECO:0000313" key="22">
    <source>
        <dbReference type="EMBL" id="CAL4097838.1"/>
    </source>
</evidence>
<dbReference type="InterPro" id="IPR008964">
    <property type="entry name" value="Invasin/intimin_cell_adhesion"/>
</dbReference>
<evidence type="ECO:0000259" key="21">
    <source>
        <dbReference type="Pfam" id="PF26181"/>
    </source>
</evidence>
<dbReference type="Pfam" id="PF22969">
    <property type="entry name" value="Ig_NUP210_2nd"/>
    <property type="match status" value="1"/>
</dbReference>
<feature type="domain" description="NUP210 Ig-like" evidence="16">
    <location>
        <begin position="120"/>
        <end position="229"/>
    </location>
</feature>
<dbReference type="Pfam" id="PF24902">
    <property type="entry name" value="Ig_NUP210_9th"/>
    <property type="match status" value="1"/>
</dbReference>
<reference evidence="22 23" key="1">
    <citation type="submission" date="2024-05" db="EMBL/GenBank/DDBJ databases">
        <authorList>
            <person name="Wallberg A."/>
        </authorList>
    </citation>
    <scope>NUCLEOTIDE SEQUENCE [LARGE SCALE GENOMIC DNA]</scope>
</reference>
<evidence type="ECO:0000256" key="1">
    <source>
        <dbReference type="ARBA" id="ARBA00004590"/>
    </source>
</evidence>
<comment type="caution">
    <text evidence="22">The sequence shown here is derived from an EMBL/GenBank/DDBJ whole genome shotgun (WGS) entry which is preliminary data.</text>
</comment>
<keyword evidence="7" id="KW-0325">Glycoprotein</keyword>
<dbReference type="PANTHER" id="PTHR23019:SF0">
    <property type="entry name" value="NUCLEAR PORE MEMBRANE GLYCOPROTEIN 210"/>
    <property type="match status" value="1"/>
</dbReference>
<feature type="domain" description="NUP210 Ig-like" evidence="17">
    <location>
        <begin position="882"/>
        <end position="959"/>
    </location>
</feature>
<dbReference type="PROSITE" id="PS51257">
    <property type="entry name" value="PROKAR_LIPOPROTEIN"/>
    <property type="match status" value="1"/>
</dbReference>
<organism evidence="22 23">
    <name type="scientific">Meganyctiphanes norvegica</name>
    <name type="common">Northern krill</name>
    <name type="synonym">Thysanopoda norvegica</name>
    <dbReference type="NCBI Taxonomy" id="48144"/>
    <lineage>
        <taxon>Eukaryota</taxon>
        <taxon>Metazoa</taxon>
        <taxon>Ecdysozoa</taxon>
        <taxon>Arthropoda</taxon>
        <taxon>Crustacea</taxon>
        <taxon>Multicrustacea</taxon>
        <taxon>Malacostraca</taxon>
        <taxon>Eumalacostraca</taxon>
        <taxon>Eucarida</taxon>
        <taxon>Euphausiacea</taxon>
        <taxon>Euphausiidae</taxon>
        <taxon>Meganyctiphanes</taxon>
    </lineage>
</organism>
<evidence type="ECO:0000256" key="4">
    <source>
        <dbReference type="ARBA" id="ARBA00022729"/>
    </source>
</evidence>
<evidence type="ECO:0000259" key="19">
    <source>
        <dbReference type="Pfam" id="PF24991"/>
    </source>
</evidence>
<dbReference type="Pfam" id="PF26183">
    <property type="entry name" value="Ig_NUP210_14th"/>
    <property type="match status" value="1"/>
</dbReference>
<dbReference type="Pfam" id="PF26182">
    <property type="entry name" value="Ig_NUP210_5th"/>
    <property type="match status" value="1"/>
</dbReference>
<evidence type="ECO:0008006" key="24">
    <source>
        <dbReference type="Google" id="ProtNLM"/>
    </source>
</evidence>
<evidence type="ECO:0000256" key="8">
    <source>
        <dbReference type="ARBA" id="ARBA00023242"/>
    </source>
</evidence>
<dbReference type="GO" id="GO:0005643">
    <property type="term" value="C:nuclear pore"/>
    <property type="evidence" value="ECO:0007669"/>
    <property type="project" value="TreeGrafter"/>
</dbReference>
<dbReference type="Pfam" id="PF24991">
    <property type="entry name" value="Ig_NUP210_4th"/>
    <property type="match status" value="1"/>
</dbReference>
<evidence type="ECO:0000313" key="23">
    <source>
        <dbReference type="Proteomes" id="UP001497623"/>
    </source>
</evidence>
<feature type="domain" description="NUP210 fourth Ig-like" evidence="19">
    <location>
        <begin position="343"/>
        <end position="414"/>
    </location>
</feature>
<feature type="domain" description="NUP210 Ig-like" evidence="14">
    <location>
        <begin position="238"/>
        <end position="331"/>
    </location>
</feature>
<dbReference type="Pfam" id="PF26181">
    <property type="entry name" value="Ig_NUP210_13th"/>
    <property type="match status" value="1"/>
</dbReference>
<evidence type="ECO:0000259" key="20">
    <source>
        <dbReference type="Pfam" id="PF25354"/>
    </source>
</evidence>